<dbReference type="Proteomes" id="UP001595751">
    <property type="component" value="Unassembled WGS sequence"/>
</dbReference>
<dbReference type="EMBL" id="JBHRZN010000001">
    <property type="protein sequence ID" value="MFC3849385.1"/>
    <property type="molecule type" value="Genomic_DNA"/>
</dbReference>
<evidence type="ECO:0000256" key="1">
    <source>
        <dbReference type="SAM" id="Phobius"/>
    </source>
</evidence>
<feature type="transmembrane region" description="Helical" evidence="1">
    <location>
        <begin position="51"/>
        <end position="72"/>
    </location>
</feature>
<gene>
    <name evidence="2" type="ORF">ACFORJ_04295</name>
</gene>
<organism evidence="2 3">
    <name type="scientific">Corynebacterium hansenii</name>
    <dbReference type="NCBI Taxonomy" id="394964"/>
    <lineage>
        <taxon>Bacteria</taxon>
        <taxon>Bacillati</taxon>
        <taxon>Actinomycetota</taxon>
        <taxon>Actinomycetes</taxon>
        <taxon>Mycobacteriales</taxon>
        <taxon>Corynebacteriaceae</taxon>
        <taxon>Corynebacterium</taxon>
    </lineage>
</organism>
<keyword evidence="1" id="KW-0472">Membrane</keyword>
<feature type="transmembrane region" description="Helical" evidence="1">
    <location>
        <begin position="21"/>
        <end position="45"/>
    </location>
</feature>
<evidence type="ECO:0000313" key="2">
    <source>
        <dbReference type="EMBL" id="MFC3849385.1"/>
    </source>
</evidence>
<proteinExistence type="predicted"/>
<reference evidence="3" key="1">
    <citation type="journal article" date="2019" name="Int. J. Syst. Evol. Microbiol.">
        <title>The Global Catalogue of Microorganisms (GCM) 10K type strain sequencing project: providing services to taxonomists for standard genome sequencing and annotation.</title>
        <authorList>
            <consortium name="The Broad Institute Genomics Platform"/>
            <consortium name="The Broad Institute Genome Sequencing Center for Infectious Disease"/>
            <person name="Wu L."/>
            <person name="Ma J."/>
        </authorList>
    </citation>
    <scope>NUCLEOTIDE SEQUENCE [LARGE SCALE GENOMIC DNA]</scope>
    <source>
        <strain evidence="3">CCUG 53252</strain>
    </source>
</reference>
<keyword evidence="1" id="KW-1133">Transmembrane helix</keyword>
<keyword evidence="1" id="KW-0812">Transmembrane</keyword>
<feature type="transmembrane region" description="Helical" evidence="1">
    <location>
        <begin position="140"/>
        <end position="163"/>
    </location>
</feature>
<name>A0ABV7ZMI2_9CORY</name>
<sequence>MQDFIAALQNFVTSMPDAAQFLGVVVIGLIPFVESHLGSVIGVAAGVPMPLAVLAATVGNTLSVLAFVYAGAKIRSFFRRGRAGDGQPGGRRVSRVKRNMERFGVPGASLIGPALLPSQFTSSALVGAGANRGTVVTWTLVAVVLWGVVSGATAAGLFGAAGIV</sequence>
<evidence type="ECO:0008006" key="4">
    <source>
        <dbReference type="Google" id="ProtNLM"/>
    </source>
</evidence>
<accession>A0ABV7ZMI2</accession>
<comment type="caution">
    <text evidence="2">The sequence shown here is derived from an EMBL/GenBank/DDBJ whole genome shotgun (WGS) entry which is preliminary data.</text>
</comment>
<dbReference type="RefSeq" id="WP_048743263.1">
    <property type="nucleotide sequence ID" value="NZ_CP047211.1"/>
</dbReference>
<keyword evidence="3" id="KW-1185">Reference proteome</keyword>
<protein>
    <recommendedName>
        <fullName evidence="4">Small multidrug efflux protein</fullName>
    </recommendedName>
</protein>
<evidence type="ECO:0000313" key="3">
    <source>
        <dbReference type="Proteomes" id="UP001595751"/>
    </source>
</evidence>